<dbReference type="SUPFAM" id="SSF63862">
    <property type="entry name" value="Thiamin pyrophosphokinase, substrate-binding domain"/>
    <property type="match status" value="1"/>
</dbReference>
<keyword evidence="3" id="KW-0418">Kinase</keyword>
<dbReference type="EC" id="2.7.6.2" evidence="5"/>
<dbReference type="InterPro" id="IPR006282">
    <property type="entry name" value="Thi_PPkinase"/>
</dbReference>
<dbReference type="Pfam" id="PF04263">
    <property type="entry name" value="TPK_catalytic"/>
    <property type="match status" value="1"/>
</dbReference>
<dbReference type="PANTHER" id="PTHR41299">
    <property type="entry name" value="THIAMINE PYROPHOSPHOKINASE"/>
    <property type="match status" value="1"/>
</dbReference>
<evidence type="ECO:0000256" key="1">
    <source>
        <dbReference type="ARBA" id="ARBA00022679"/>
    </source>
</evidence>
<keyword evidence="1 7" id="KW-0808">Transferase</keyword>
<dbReference type="RefSeq" id="WP_167637818.1">
    <property type="nucleotide sequence ID" value="NZ_JAATOP010000004.1"/>
</dbReference>
<dbReference type="InterPro" id="IPR053149">
    <property type="entry name" value="TPK"/>
</dbReference>
<evidence type="ECO:0000256" key="4">
    <source>
        <dbReference type="ARBA" id="ARBA00022840"/>
    </source>
</evidence>
<protein>
    <recommendedName>
        <fullName evidence="5">Thiamine diphosphokinase</fullName>
        <ecNumber evidence="5">2.7.6.2</ecNumber>
    </recommendedName>
</protein>
<dbReference type="GO" id="GO:0004788">
    <property type="term" value="F:thiamine diphosphokinase activity"/>
    <property type="evidence" value="ECO:0007669"/>
    <property type="project" value="UniProtKB-EC"/>
</dbReference>
<dbReference type="Proteomes" id="UP000709466">
    <property type="component" value="Unassembled WGS sequence"/>
</dbReference>
<dbReference type="InterPro" id="IPR036371">
    <property type="entry name" value="TPK_B1-bd_sf"/>
</dbReference>
<keyword evidence="8" id="KW-1185">Reference proteome</keyword>
<evidence type="ECO:0000313" key="7">
    <source>
        <dbReference type="EMBL" id="NIY72441.1"/>
    </source>
</evidence>
<evidence type="ECO:0000313" key="8">
    <source>
        <dbReference type="Proteomes" id="UP000709466"/>
    </source>
</evidence>
<dbReference type="Pfam" id="PF04265">
    <property type="entry name" value="TPK_B1_binding"/>
    <property type="match status" value="1"/>
</dbReference>
<sequence>MNNPGENIHIVSYLGPITLVGGADCRQRDLETAFNLAPVVIAADGGAEQVLASGRLPERVIGDLDSLKDNLHSRLGNIIEHVEEQEFTDFEKCLLRVDSPRVLAVGFMGGRIDHQLSVLNVMAKHMPRIIVTLSADDACVMVSEEIAFDLPAGTRLSLMPVGECRAWTEGLRWDLDGQVMKPDGFLSASNMVDGPVRIRAEGPVLLVLPSEHLHVLWKALSSWER</sequence>
<organism evidence="7 8">
    <name type="scientific">Marivivens donghaensis</name>
    <dbReference type="NCBI Taxonomy" id="1699413"/>
    <lineage>
        <taxon>Bacteria</taxon>
        <taxon>Pseudomonadati</taxon>
        <taxon>Pseudomonadota</taxon>
        <taxon>Alphaproteobacteria</taxon>
        <taxon>Rhodobacterales</taxon>
        <taxon>Paracoccaceae</taxon>
        <taxon>Marivivens group</taxon>
        <taxon>Marivivens</taxon>
    </lineage>
</organism>
<feature type="domain" description="Thiamin pyrophosphokinase thiamin-binding" evidence="6">
    <location>
        <begin position="143"/>
        <end position="204"/>
    </location>
</feature>
<accession>A0ABX0VWG9</accession>
<dbReference type="CDD" id="cd07995">
    <property type="entry name" value="TPK"/>
    <property type="match status" value="1"/>
</dbReference>
<dbReference type="SUPFAM" id="SSF63999">
    <property type="entry name" value="Thiamin pyrophosphokinase, catalytic domain"/>
    <property type="match status" value="1"/>
</dbReference>
<name>A0ABX0VWG9_9RHOB</name>
<dbReference type="Gene3D" id="3.40.50.10240">
    <property type="entry name" value="Thiamin pyrophosphokinase, catalytic domain"/>
    <property type="match status" value="1"/>
</dbReference>
<gene>
    <name evidence="7" type="ORF">HCZ30_08325</name>
</gene>
<reference evidence="7 8" key="1">
    <citation type="submission" date="2020-03" db="EMBL/GenBank/DDBJ databases">
        <title>Bacterial isolates of synthetic phycosphere.</title>
        <authorList>
            <person name="Fu H."/>
            <person name="Moran M.A."/>
        </authorList>
    </citation>
    <scope>NUCLEOTIDE SEQUENCE [LARGE SCALE GENOMIC DNA]</scope>
    <source>
        <strain evidence="7 8">HF1</strain>
    </source>
</reference>
<evidence type="ECO:0000256" key="5">
    <source>
        <dbReference type="NCBIfam" id="TIGR01378"/>
    </source>
</evidence>
<dbReference type="NCBIfam" id="TIGR01378">
    <property type="entry name" value="thi_PPkinase"/>
    <property type="match status" value="1"/>
</dbReference>
<dbReference type="InterPro" id="IPR036759">
    <property type="entry name" value="TPK_catalytic_sf"/>
</dbReference>
<dbReference type="InterPro" id="IPR007373">
    <property type="entry name" value="Thiamin_PyroPKinase_B1-bd"/>
</dbReference>
<proteinExistence type="predicted"/>
<evidence type="ECO:0000256" key="3">
    <source>
        <dbReference type="ARBA" id="ARBA00022777"/>
    </source>
</evidence>
<keyword evidence="4" id="KW-0067">ATP-binding</keyword>
<dbReference type="PANTHER" id="PTHR41299:SF1">
    <property type="entry name" value="THIAMINE PYROPHOSPHOKINASE"/>
    <property type="match status" value="1"/>
</dbReference>
<keyword evidence="2" id="KW-0547">Nucleotide-binding</keyword>
<dbReference type="InterPro" id="IPR007371">
    <property type="entry name" value="TPK_catalytic"/>
</dbReference>
<dbReference type="SMART" id="SM00983">
    <property type="entry name" value="TPK_B1_binding"/>
    <property type="match status" value="1"/>
</dbReference>
<evidence type="ECO:0000256" key="2">
    <source>
        <dbReference type="ARBA" id="ARBA00022741"/>
    </source>
</evidence>
<dbReference type="EMBL" id="JAATOP010000004">
    <property type="protein sequence ID" value="NIY72441.1"/>
    <property type="molecule type" value="Genomic_DNA"/>
</dbReference>
<comment type="caution">
    <text evidence="7">The sequence shown here is derived from an EMBL/GenBank/DDBJ whole genome shotgun (WGS) entry which is preliminary data.</text>
</comment>
<evidence type="ECO:0000259" key="6">
    <source>
        <dbReference type="SMART" id="SM00983"/>
    </source>
</evidence>